<reference evidence="2" key="1">
    <citation type="journal article" date="2019" name="Int. J. Syst. Evol. Microbiol.">
        <title>The Global Catalogue of Microorganisms (GCM) 10K type strain sequencing project: providing services to taxonomists for standard genome sequencing and annotation.</title>
        <authorList>
            <consortium name="The Broad Institute Genomics Platform"/>
            <consortium name="The Broad Institute Genome Sequencing Center for Infectious Disease"/>
            <person name="Wu L."/>
            <person name="Ma J."/>
        </authorList>
    </citation>
    <scope>NUCLEOTIDE SEQUENCE [LARGE SCALE GENOMIC DNA]</scope>
    <source>
        <strain evidence="2">ICMP 19430</strain>
    </source>
</reference>
<protein>
    <submittedName>
        <fullName evidence="1">Decarboxylase</fullName>
    </submittedName>
</protein>
<organism evidence="1 2">
    <name type="scientific">Rhodococcus daqingensis</name>
    <dbReference type="NCBI Taxonomy" id="2479363"/>
    <lineage>
        <taxon>Bacteria</taxon>
        <taxon>Bacillati</taxon>
        <taxon>Actinomycetota</taxon>
        <taxon>Actinomycetes</taxon>
        <taxon>Mycobacteriales</taxon>
        <taxon>Nocardiaceae</taxon>
        <taxon>Rhodococcus</taxon>
    </lineage>
</organism>
<dbReference type="EMBL" id="JBHTCS010000025">
    <property type="protein sequence ID" value="MFC7450467.1"/>
    <property type="molecule type" value="Genomic_DNA"/>
</dbReference>
<keyword evidence="2" id="KW-1185">Reference proteome</keyword>
<gene>
    <name evidence="1" type="ORF">ACFQS9_21455</name>
</gene>
<evidence type="ECO:0000313" key="1">
    <source>
        <dbReference type="EMBL" id="MFC7450467.1"/>
    </source>
</evidence>
<proteinExistence type="predicted"/>
<name>A0ABW2S3G7_9NOCA</name>
<dbReference type="InterPro" id="IPR029066">
    <property type="entry name" value="PLP-binding_barrel"/>
</dbReference>
<dbReference type="Gene3D" id="3.20.20.10">
    <property type="entry name" value="Alanine racemase"/>
    <property type="match status" value="1"/>
</dbReference>
<dbReference type="Proteomes" id="UP001596484">
    <property type="component" value="Unassembled WGS sequence"/>
</dbReference>
<dbReference type="RefSeq" id="WP_378408418.1">
    <property type="nucleotide sequence ID" value="NZ_JBHTCS010000025.1"/>
</dbReference>
<sequence length="159" mass="17514">MTIRHQSTFVRHPFHPFVDMQRKQNVVVNLTSTGIDAVGDRTAEEALKAVIEQPHLQLVGLCVSLGSDVTDSARVGAGVDRMIALMEQVHRDYDLILTELVLEEEQDRSSGPGTGLLHQDELVTAINEALDDACARYRYPRPSITIMTHPTVIARDAAG</sequence>
<evidence type="ECO:0000313" key="2">
    <source>
        <dbReference type="Proteomes" id="UP001596484"/>
    </source>
</evidence>
<comment type="caution">
    <text evidence="1">The sequence shown here is derived from an EMBL/GenBank/DDBJ whole genome shotgun (WGS) entry which is preliminary data.</text>
</comment>
<accession>A0ABW2S3G7</accession>